<evidence type="ECO:0000313" key="3">
    <source>
        <dbReference type="Proteomes" id="UP000008068"/>
    </source>
</evidence>
<dbReference type="Gene3D" id="3.30.1370.110">
    <property type="match status" value="1"/>
</dbReference>
<dbReference type="InterPro" id="IPR036063">
    <property type="entry name" value="Smr_dom_sf"/>
</dbReference>
<dbReference type="PROSITE" id="PS50828">
    <property type="entry name" value="SMR"/>
    <property type="match status" value="1"/>
</dbReference>
<protein>
    <recommendedName>
        <fullName evidence="1">Smr domain-containing protein</fullName>
    </recommendedName>
</protein>
<keyword evidence="3" id="KW-1185">Reference proteome</keyword>
<gene>
    <name evidence="2" type="ORF">CAEBREN_10437</name>
</gene>
<dbReference type="AlphaFoldDB" id="G0MDA5"/>
<dbReference type="OMA" id="MIMEMIS"/>
<sequence>MVQKVRDHQTQPRCSHEPKVLVVYNTAYQEKRAQLYRETQALHKSKTPKNKADWESIDTKIDSAVIRFNEVMSRRREYDLHWMTAKGAVKYVRSIMEAIDDGEPVKIITGQGRNSKGKVPQIKKSLMREFRCRKGTTVEVDSDNPGVIYLTKCLY</sequence>
<dbReference type="HOGENOM" id="CLU_143713_0_0_1"/>
<proteinExistence type="predicted"/>
<dbReference type="SMART" id="SM00463">
    <property type="entry name" value="SMR"/>
    <property type="match status" value="1"/>
</dbReference>
<feature type="domain" description="Smr" evidence="1">
    <location>
        <begin position="78"/>
        <end position="153"/>
    </location>
</feature>
<evidence type="ECO:0000313" key="2">
    <source>
        <dbReference type="EMBL" id="EGT49649.1"/>
    </source>
</evidence>
<reference evidence="3" key="1">
    <citation type="submission" date="2011-07" db="EMBL/GenBank/DDBJ databases">
        <authorList>
            <consortium name="Caenorhabditis brenneri Sequencing and Analysis Consortium"/>
            <person name="Wilson R.K."/>
        </authorList>
    </citation>
    <scope>NUCLEOTIDE SEQUENCE [LARGE SCALE GENOMIC DNA]</scope>
    <source>
        <strain evidence="3">PB2801</strain>
    </source>
</reference>
<dbReference type="OrthoDB" id="3231855at2759"/>
<dbReference type="SUPFAM" id="SSF160443">
    <property type="entry name" value="SMR domain-like"/>
    <property type="match status" value="1"/>
</dbReference>
<accession>G0MDA5</accession>
<dbReference type="InterPro" id="IPR002625">
    <property type="entry name" value="Smr_dom"/>
</dbReference>
<organism evidence="3">
    <name type="scientific">Caenorhabditis brenneri</name>
    <name type="common">Nematode worm</name>
    <dbReference type="NCBI Taxonomy" id="135651"/>
    <lineage>
        <taxon>Eukaryota</taxon>
        <taxon>Metazoa</taxon>
        <taxon>Ecdysozoa</taxon>
        <taxon>Nematoda</taxon>
        <taxon>Chromadorea</taxon>
        <taxon>Rhabditida</taxon>
        <taxon>Rhabditina</taxon>
        <taxon>Rhabditomorpha</taxon>
        <taxon>Rhabditoidea</taxon>
        <taxon>Rhabditidae</taxon>
        <taxon>Peloderinae</taxon>
        <taxon>Caenorhabditis</taxon>
    </lineage>
</organism>
<dbReference type="InParanoid" id="G0MDA5"/>
<name>G0MDA5_CAEBE</name>
<evidence type="ECO:0000259" key="1">
    <source>
        <dbReference type="PROSITE" id="PS50828"/>
    </source>
</evidence>
<dbReference type="Proteomes" id="UP000008068">
    <property type="component" value="Unassembled WGS sequence"/>
</dbReference>
<dbReference type="EMBL" id="GL379790">
    <property type="protein sequence ID" value="EGT49649.1"/>
    <property type="molecule type" value="Genomic_DNA"/>
</dbReference>